<evidence type="ECO:0000313" key="1">
    <source>
        <dbReference type="EMBL" id="TMS07424.1"/>
    </source>
</evidence>
<name>A0ACD3QK10_LARCR</name>
<evidence type="ECO:0000313" key="2">
    <source>
        <dbReference type="Proteomes" id="UP000793456"/>
    </source>
</evidence>
<proteinExistence type="predicted"/>
<reference evidence="1" key="1">
    <citation type="submission" date="2018-11" db="EMBL/GenBank/DDBJ databases">
        <title>The sequence and de novo assembly of Larimichthys crocea genome using PacBio and Hi-C technologies.</title>
        <authorList>
            <person name="Xu P."/>
            <person name="Chen B."/>
            <person name="Zhou Z."/>
            <person name="Ke Q."/>
            <person name="Wu Y."/>
            <person name="Bai H."/>
            <person name="Pu F."/>
        </authorList>
    </citation>
    <scope>NUCLEOTIDE SEQUENCE</scope>
    <source>
        <tissue evidence="1">Muscle</tissue>
    </source>
</reference>
<sequence length="280" mass="31189">MSDKPRVYQGVRVKTTVKELLQRHRAREANSKKVKTITQACLELQELCASTFPGRYVDPPSAIPPADACSFGARALQLGSPSFVFPDSSCNVEVQENTFNDIQQQFGDVMLPSNGYSCNNNNNSNNNNTGSSNSYSTTLPPPPTLPLPWCHGLSSDADYYGHGTAPCSSPESLKFCNPMDPNSYSPQDSFSSSSSSCYDSPIRMESSYHGFVSEHFHSQHCNLQDCYCLPHCWPGQQESFPASEYAPYYNPTDYPYACPVEENYFKRDLQMSSDMCYNVL</sequence>
<dbReference type="EMBL" id="CM011691">
    <property type="protein sequence ID" value="TMS07424.1"/>
    <property type="molecule type" value="Genomic_DNA"/>
</dbReference>
<gene>
    <name evidence="1" type="ORF">E3U43_011517</name>
</gene>
<comment type="caution">
    <text evidence="1">The sequence shown here is derived from an EMBL/GenBank/DDBJ whole genome shotgun (WGS) entry which is preliminary data.</text>
</comment>
<keyword evidence="2" id="KW-1185">Reference proteome</keyword>
<protein>
    <submittedName>
        <fullName evidence="1">Uncharacterized protein</fullName>
    </submittedName>
</protein>
<dbReference type="Proteomes" id="UP000793456">
    <property type="component" value="Chromosome XVIII"/>
</dbReference>
<organism evidence="1 2">
    <name type="scientific">Larimichthys crocea</name>
    <name type="common">Large yellow croaker</name>
    <name type="synonym">Pseudosciaena crocea</name>
    <dbReference type="NCBI Taxonomy" id="215358"/>
    <lineage>
        <taxon>Eukaryota</taxon>
        <taxon>Metazoa</taxon>
        <taxon>Chordata</taxon>
        <taxon>Craniata</taxon>
        <taxon>Vertebrata</taxon>
        <taxon>Euteleostomi</taxon>
        <taxon>Actinopterygii</taxon>
        <taxon>Neopterygii</taxon>
        <taxon>Teleostei</taxon>
        <taxon>Neoteleostei</taxon>
        <taxon>Acanthomorphata</taxon>
        <taxon>Eupercaria</taxon>
        <taxon>Sciaenidae</taxon>
        <taxon>Larimichthys</taxon>
    </lineage>
</organism>
<accession>A0ACD3QK10</accession>